<accession>A0AAN7SZI6</accession>
<dbReference type="Proteomes" id="UP001309876">
    <property type="component" value="Unassembled WGS sequence"/>
</dbReference>
<reference evidence="3 4" key="1">
    <citation type="submission" date="2023-08" db="EMBL/GenBank/DDBJ databases">
        <title>Black Yeasts Isolated from many extreme environments.</title>
        <authorList>
            <person name="Coleine C."/>
            <person name="Stajich J.E."/>
            <person name="Selbmann L."/>
        </authorList>
    </citation>
    <scope>NUCLEOTIDE SEQUENCE [LARGE SCALE GENOMIC DNA]</scope>
    <source>
        <strain evidence="3 4">CCFEE 5910</strain>
    </source>
</reference>
<evidence type="ECO:0000259" key="2">
    <source>
        <dbReference type="Pfam" id="PF13926"/>
    </source>
</evidence>
<comment type="caution">
    <text evidence="3">The sequence shown here is derived from an EMBL/GenBank/DDBJ whole genome shotgun (WGS) entry which is preliminary data.</text>
</comment>
<dbReference type="PANTHER" id="PTHR14689">
    <property type="entry name" value="PHORBOL-ESTER_DAG-TYPE DOMAIN-CONTAINING PROTEIN"/>
    <property type="match status" value="1"/>
</dbReference>
<feature type="compositionally biased region" description="Basic and acidic residues" evidence="1">
    <location>
        <begin position="308"/>
        <end position="334"/>
    </location>
</feature>
<feature type="region of interest" description="Disordered" evidence="1">
    <location>
        <begin position="529"/>
        <end position="556"/>
    </location>
</feature>
<dbReference type="AlphaFoldDB" id="A0AAN7SZI6"/>
<feature type="compositionally biased region" description="Basic residues" evidence="1">
    <location>
        <begin position="1"/>
        <end position="11"/>
    </location>
</feature>
<feature type="region of interest" description="Disordered" evidence="1">
    <location>
        <begin position="1"/>
        <end position="29"/>
    </location>
</feature>
<feature type="compositionally biased region" description="Polar residues" evidence="1">
    <location>
        <begin position="43"/>
        <end position="56"/>
    </location>
</feature>
<feature type="region of interest" description="Disordered" evidence="1">
    <location>
        <begin position="41"/>
        <end position="338"/>
    </location>
</feature>
<dbReference type="EMBL" id="JAVRRJ010000004">
    <property type="protein sequence ID" value="KAK5085662.1"/>
    <property type="molecule type" value="Genomic_DNA"/>
</dbReference>
<sequence length="707" mass="80228">MTGRLLRHQKTQTRLSFQPLPDLSPAKETYSTAVQGRLASVRYQGSRQSSRSVARNLTTEPEPLLTPEPSSQPNANAPRASSPLSDPPSTSEKSDEIREQDEDEIVVPSSKRRKLNTNGPATTPTRRPSRLHHLETPPTDLSLRSRTKAQNTSRIASSPPLLRAPSIGSPETSGDEEISIFTKLTSRRKPKRQEGDDDPFVVDDDIEDEPELRPNRTRRTSRPDRALKDDFVADDDEVEYVSSSDEAVQRIEKQKSRKSKRRERSRREQNELEEDLEDLVGSGKDDDVPDVDAVNTNVRRTRGGPVTTERDRRREHIETLKRRRAGEKIPRVQDSDDEQLDEFDEQDGADINRIGLHTSSPRRALEKIEILSNSEDEQPQEAESIEIEDDDDFVVEDEEEVQHGRSPQSGIPLAFTSFASSKPKELFIHVVEWLVKNKIAPAFQRDDELYELSWNKINDQIKAQAGSRLISSAWGEEFKNTILARPRMQVSFTSGGDDELFLNCDACNRTNHPARYEFKFSGHAYHPNTLEPIDEDADESESDKEEDDDEDQDDKASYDAAGHFLPRAGRTFNLGRFCAANAEMGHKLTHWKYHLNQALLSYLDEQGVLSAESILAREKMSKKKREKQAEEIVDTMDATGVINEMWRDLQNDLEDARFGMEDHVAKGGKRNHKRIGKVRVNRGDGRIEEWSEGGKMKMVVLSDSDGE</sequence>
<dbReference type="PANTHER" id="PTHR14689:SF0">
    <property type="entry name" value="COILED-COIL DOMAIN-CONTAINING PROTEIN 82"/>
    <property type="match status" value="1"/>
</dbReference>
<evidence type="ECO:0000313" key="3">
    <source>
        <dbReference type="EMBL" id="KAK5085662.1"/>
    </source>
</evidence>
<feature type="domain" description="DUF4211" evidence="2">
    <location>
        <begin position="392"/>
        <end position="530"/>
    </location>
</feature>
<feature type="compositionally biased region" description="Acidic residues" evidence="1">
    <location>
        <begin position="195"/>
        <end position="210"/>
    </location>
</feature>
<organism evidence="3 4">
    <name type="scientific">Lithohypha guttulata</name>
    <dbReference type="NCBI Taxonomy" id="1690604"/>
    <lineage>
        <taxon>Eukaryota</taxon>
        <taxon>Fungi</taxon>
        <taxon>Dikarya</taxon>
        <taxon>Ascomycota</taxon>
        <taxon>Pezizomycotina</taxon>
        <taxon>Eurotiomycetes</taxon>
        <taxon>Chaetothyriomycetidae</taxon>
        <taxon>Chaetothyriales</taxon>
        <taxon>Trichomeriaceae</taxon>
        <taxon>Lithohypha</taxon>
    </lineage>
</organism>
<dbReference type="GO" id="GO:0005634">
    <property type="term" value="C:nucleus"/>
    <property type="evidence" value="ECO:0007669"/>
    <property type="project" value="TreeGrafter"/>
</dbReference>
<keyword evidence="4" id="KW-1185">Reference proteome</keyword>
<dbReference type="InterPro" id="IPR025451">
    <property type="entry name" value="DUF4211"/>
</dbReference>
<feature type="compositionally biased region" description="Polar residues" evidence="1">
    <location>
        <begin position="142"/>
        <end position="156"/>
    </location>
</feature>
<evidence type="ECO:0000256" key="1">
    <source>
        <dbReference type="SAM" id="MobiDB-lite"/>
    </source>
</evidence>
<dbReference type="Pfam" id="PF13926">
    <property type="entry name" value="DUF4211"/>
    <property type="match status" value="1"/>
</dbReference>
<gene>
    <name evidence="3" type="ORF">LTR05_004950</name>
</gene>
<feature type="compositionally biased region" description="Polar residues" evidence="1">
    <location>
        <begin position="116"/>
        <end position="126"/>
    </location>
</feature>
<feature type="compositionally biased region" description="Basic and acidic residues" evidence="1">
    <location>
        <begin position="221"/>
        <end position="231"/>
    </location>
</feature>
<feature type="compositionally biased region" description="Basic residues" evidence="1">
    <location>
        <begin position="255"/>
        <end position="264"/>
    </location>
</feature>
<protein>
    <recommendedName>
        <fullName evidence="2">DUF4211 domain-containing protein</fullName>
    </recommendedName>
</protein>
<feature type="compositionally biased region" description="Low complexity" evidence="1">
    <location>
        <begin position="57"/>
        <end position="69"/>
    </location>
</feature>
<name>A0AAN7SZI6_9EURO</name>
<feature type="compositionally biased region" description="Polar residues" evidence="1">
    <location>
        <begin position="82"/>
        <end position="91"/>
    </location>
</feature>
<evidence type="ECO:0000313" key="4">
    <source>
        <dbReference type="Proteomes" id="UP001309876"/>
    </source>
</evidence>
<proteinExistence type="predicted"/>
<feature type="compositionally biased region" description="Acidic residues" evidence="1">
    <location>
        <begin position="532"/>
        <end position="553"/>
    </location>
</feature>